<dbReference type="eggNOG" id="COG4886">
    <property type="taxonomic scope" value="Bacteria"/>
</dbReference>
<dbReference type="PATRIC" id="fig|1305737.6.peg.1891"/>
<feature type="transmembrane region" description="Helical" evidence="4">
    <location>
        <begin position="137"/>
        <end position="157"/>
    </location>
</feature>
<reference evidence="6 7" key="1">
    <citation type="submission" date="2015-09" db="EMBL/GenBank/DDBJ databases">
        <title>Identification and resolution of microdiversity through metagenomic sequencing of parallel consortia.</title>
        <authorList>
            <person name="Nelson W.C."/>
            <person name="Romine M.F."/>
            <person name="Lindemann S.R."/>
        </authorList>
    </citation>
    <scope>NUCLEOTIDE SEQUENCE [LARGE SCALE GENOMIC DNA]</scope>
    <source>
        <strain evidence="6">HL-49</strain>
    </source>
</reference>
<dbReference type="STRING" id="1305737.GCA_000526355_01354"/>
<dbReference type="AlphaFoldDB" id="A0A0N8KGS1"/>
<accession>A0A0N8KGS1</accession>
<keyword evidence="2 3" id="KW-0408">Iron</keyword>
<dbReference type="Gene3D" id="3.80.10.10">
    <property type="entry name" value="Ribonuclease Inhibitor"/>
    <property type="match status" value="1"/>
</dbReference>
<name>A0A0N8KGS1_9BACT</name>
<organism evidence="6 7">
    <name type="scientific">Algoriphagus marincola HL-49</name>
    <dbReference type="NCBI Taxonomy" id="1305737"/>
    <lineage>
        <taxon>Bacteria</taxon>
        <taxon>Pseudomonadati</taxon>
        <taxon>Bacteroidota</taxon>
        <taxon>Cytophagia</taxon>
        <taxon>Cytophagales</taxon>
        <taxon>Cyclobacteriaceae</taxon>
        <taxon>Algoriphagus</taxon>
    </lineage>
</organism>
<feature type="transmembrane region" description="Helical" evidence="4">
    <location>
        <begin position="48"/>
        <end position="66"/>
    </location>
</feature>
<dbReference type="InterPro" id="IPR011429">
    <property type="entry name" value="Cyt_c_Planctomycete-type"/>
</dbReference>
<dbReference type="Pfam" id="PF13290">
    <property type="entry name" value="CHB_HEX_C_1"/>
    <property type="match status" value="1"/>
</dbReference>
<dbReference type="GO" id="GO:0009055">
    <property type="term" value="F:electron transfer activity"/>
    <property type="evidence" value="ECO:0007669"/>
    <property type="project" value="InterPro"/>
</dbReference>
<evidence type="ECO:0000259" key="5">
    <source>
        <dbReference type="PROSITE" id="PS51007"/>
    </source>
</evidence>
<evidence type="ECO:0000256" key="1">
    <source>
        <dbReference type="ARBA" id="ARBA00022723"/>
    </source>
</evidence>
<keyword evidence="4" id="KW-1133">Transmembrane helix</keyword>
<protein>
    <submittedName>
        <fullName evidence="6">Putative monocytochrome c</fullName>
    </submittedName>
</protein>
<dbReference type="OrthoDB" id="713772at2"/>
<evidence type="ECO:0000256" key="3">
    <source>
        <dbReference type="PROSITE-ProRule" id="PRU00433"/>
    </source>
</evidence>
<dbReference type="Pfam" id="PF07635">
    <property type="entry name" value="PSCyt1"/>
    <property type="match status" value="1"/>
</dbReference>
<dbReference type="PROSITE" id="PS51007">
    <property type="entry name" value="CYTC"/>
    <property type="match status" value="1"/>
</dbReference>
<dbReference type="SUPFAM" id="SSF52047">
    <property type="entry name" value="RNI-like"/>
    <property type="match status" value="1"/>
</dbReference>
<dbReference type="EMBL" id="LJXT01000029">
    <property type="protein sequence ID" value="KPQ17722.1"/>
    <property type="molecule type" value="Genomic_DNA"/>
</dbReference>
<dbReference type="PANTHER" id="PTHR35889">
    <property type="entry name" value="CYCLOINULO-OLIGOSACCHARIDE FRUCTANOTRANSFERASE-RELATED"/>
    <property type="match status" value="1"/>
</dbReference>
<dbReference type="GO" id="GO:0020037">
    <property type="term" value="F:heme binding"/>
    <property type="evidence" value="ECO:0007669"/>
    <property type="project" value="InterPro"/>
</dbReference>
<dbReference type="Proteomes" id="UP000050421">
    <property type="component" value="Unassembled WGS sequence"/>
</dbReference>
<feature type="transmembrane region" description="Helical" evidence="4">
    <location>
        <begin position="112"/>
        <end position="130"/>
    </location>
</feature>
<keyword evidence="4" id="KW-0472">Membrane</keyword>
<evidence type="ECO:0000313" key="7">
    <source>
        <dbReference type="Proteomes" id="UP000050421"/>
    </source>
</evidence>
<gene>
    <name evidence="6" type="ORF">HLUCCX10_06130</name>
</gene>
<dbReference type="InterPro" id="IPR059177">
    <property type="entry name" value="GH29D-like_dom"/>
</dbReference>
<proteinExistence type="predicted"/>
<keyword evidence="3" id="KW-0349">Heme</keyword>
<feature type="transmembrane region" description="Helical" evidence="4">
    <location>
        <begin position="78"/>
        <end position="100"/>
    </location>
</feature>
<dbReference type="InterPro" id="IPR032675">
    <property type="entry name" value="LRR_dom_sf"/>
</dbReference>
<evidence type="ECO:0000256" key="2">
    <source>
        <dbReference type="ARBA" id="ARBA00023004"/>
    </source>
</evidence>
<dbReference type="GO" id="GO:0046872">
    <property type="term" value="F:metal ion binding"/>
    <property type="evidence" value="ECO:0007669"/>
    <property type="project" value="UniProtKB-KW"/>
</dbReference>
<feature type="domain" description="Cytochrome c" evidence="5">
    <location>
        <begin position="176"/>
        <end position="276"/>
    </location>
</feature>
<evidence type="ECO:0000256" key="4">
    <source>
        <dbReference type="SAM" id="Phobius"/>
    </source>
</evidence>
<evidence type="ECO:0000313" key="6">
    <source>
        <dbReference type="EMBL" id="KPQ17722.1"/>
    </source>
</evidence>
<feature type="transmembrane region" description="Helical" evidence="4">
    <location>
        <begin position="12"/>
        <end position="36"/>
    </location>
</feature>
<keyword evidence="1 3" id="KW-0479">Metal-binding</keyword>
<comment type="caution">
    <text evidence="6">The sequence shown here is derived from an EMBL/GenBank/DDBJ whole genome shotgun (WGS) entry which is preliminary data.</text>
</comment>
<dbReference type="PANTHER" id="PTHR35889:SF3">
    <property type="entry name" value="F-BOX DOMAIN-CONTAINING PROTEIN"/>
    <property type="match status" value="1"/>
</dbReference>
<sequence length="708" mass="79346">MARSRVNVSAILENLLFVWFGFSAILLVGIEIASIPPFLQVLGRAHPLLLHFPIVLVMGGLLFWILPRSYKNEAYAQIAPFLLLLGANFSGITVIAGLVISSEGYEGDALFWHQWAGMITFWGGSFFYFFQKRKQKALQIPSVLLMLCIVLTGHWGAAITHGEDFLLAPLKTAEPEATLAEAEVFEHLVRPILKSKCESCHRDGKVKGELRMDIVEGLQKGGKSGPFVLAGDLDNSLLIQRINLPLEEEEHMPPKNKTQLTEEEMNILTAWVNSGASFDQKVADLPEEHELFQFASNTFDNKPEYDFDSVSDEKLKELNTFFRKVNPIYPESPALELSYFGIAAFDPNSLSDLQEISTQLISLNLDKMPLGNASLDFLNDFPNLEKLSLNFAEFDEDQLERFPKVESLKELSLSGIQLSQTALERISELKNLQKLFLWQTGLSAEQKTNLKAELPNTEIDYGFDGADVIIPLNPPRIKQERTLFTEKLEIELIHPIPSVEIRYSIDGTKPDSLSSPVYDSPISVVSSGKIRAKAFAKGWIGSQEVSSVFMKSGIKPAKYRLLTDPNPRYQGDLEETLFDQIKGENNHTSGEWLGYSEDPFAAELMLDESQSISELAISLLYNESAYIFPPTRVEIIGWKNGKSTIIHSAKPEQSEKIGEIRSELLSYSLKDADFDKIQVKLYPIQSLPPWHPGAGAKGWVFVDEILLN</sequence>
<dbReference type="InterPro" id="IPR009056">
    <property type="entry name" value="Cyt_c-like_dom"/>
</dbReference>
<keyword evidence="4" id="KW-0812">Transmembrane</keyword>